<dbReference type="PROSITE" id="PS50056">
    <property type="entry name" value="TYR_PHOSPHATASE_2"/>
    <property type="match status" value="1"/>
</dbReference>
<dbReference type="InterPro" id="IPR000387">
    <property type="entry name" value="Tyr_Pase_dom"/>
</dbReference>
<protein>
    <submittedName>
        <fullName evidence="2">mRNA-capping enzyme-like</fullName>
    </submittedName>
</protein>
<dbReference type="PANTHER" id="PTHR10367">
    <property type="entry name" value="MRNA-CAPPING ENZYME"/>
    <property type="match status" value="1"/>
</dbReference>
<organism evidence="2">
    <name type="scientific">Hirondellea gigas</name>
    <dbReference type="NCBI Taxonomy" id="1518452"/>
    <lineage>
        <taxon>Eukaryota</taxon>
        <taxon>Metazoa</taxon>
        <taxon>Ecdysozoa</taxon>
        <taxon>Arthropoda</taxon>
        <taxon>Crustacea</taxon>
        <taxon>Multicrustacea</taxon>
        <taxon>Malacostraca</taxon>
        <taxon>Eumalacostraca</taxon>
        <taxon>Peracarida</taxon>
        <taxon>Amphipoda</taxon>
        <taxon>Amphilochidea</taxon>
        <taxon>Lysianassida</taxon>
        <taxon>Lysianassidira</taxon>
        <taxon>Lysianassoidea</taxon>
        <taxon>Lysianassidae</taxon>
        <taxon>Hirondellea</taxon>
    </lineage>
</organism>
<sequence>MSERRNISNVPDVGSNVVDNGDCLASRNRFLECHPPPNWLHCPETATMLIQALFVPCKIFLDCSRYQTSVPEKNTFSPSSFVKDMNSVEVYVSLVIDLTSTNYYYTREELVSNSCMHVNIPCTEDGSIPSRQSVVKFIGVCSDFARGNVNLNAIAVHCMQGFNLTGFMICSYLVEEKNISIDAAVKEFSMKRPPGIYNQSFLDELYRRYDNNLGDGNPASHTLHALAPAPPTWHSGAVELPRNPCSATVDNFPGLTAVTHQPLLAQIRKDVLKLCDYKPHRFPGCRPVPLTRMNLDKLKEDMYHVSWISDGKRFLLTADKAGEVFLVDEDFNVFHAPNVNLRDPRNIKAKLTKTLLDGELVIDKDPKHNRISRRFLINDIILLSGSLVKDFSFLKRWSIIYTQIIVPRHTAIKNKLLDTRNESFSIRRKDFLKANKETVQKITSNDFRKKILHNVLGIKFVPSFMGYSCGRCDSQLFLPNDQWIARQRVNFKLKFAYSKLKNGFQQQNASLCVSEHGTEFGPFLITHPMSHKLHNTVVEFALHEGIWTAKRCRGDVFFPSSLLKVKEVSESYMFNVDLETLLNHLPNKREDSGYDTSVDSTIQTTPSETFNDTVYNLFGNDTSILLNKSQCSSKSPRKGTFQDCSTPLHYPDASAMYNYIQCNISPLANHMVSYDRVRNNSLSRYNTRYSGICTKSETIFTPDINKTIRNADESSNNLVNHNMLKKRKFC</sequence>
<accession>A0A6A7G1Z7</accession>
<feature type="domain" description="Tyrosine specific protein phosphatases" evidence="1">
    <location>
        <begin position="135"/>
        <end position="193"/>
    </location>
</feature>
<dbReference type="InterPro" id="IPR001339">
    <property type="entry name" value="mRNA_cap_enzyme_adenylation"/>
</dbReference>
<dbReference type="InterPro" id="IPR051029">
    <property type="entry name" value="mRNA_Capping_Enz/RNA_Phosphat"/>
</dbReference>
<dbReference type="GO" id="GO:0005524">
    <property type="term" value="F:ATP binding"/>
    <property type="evidence" value="ECO:0007669"/>
    <property type="project" value="InterPro"/>
</dbReference>
<dbReference type="Pfam" id="PF01331">
    <property type="entry name" value="mRNA_cap_enzyme"/>
    <property type="match status" value="1"/>
</dbReference>
<dbReference type="GO" id="GO:0006370">
    <property type="term" value="P:7-methylguanosine mRNA capping"/>
    <property type="evidence" value="ECO:0007669"/>
    <property type="project" value="InterPro"/>
</dbReference>
<evidence type="ECO:0000313" key="2">
    <source>
        <dbReference type="EMBL" id="LAC24213.1"/>
    </source>
</evidence>
<dbReference type="GO" id="GO:0004484">
    <property type="term" value="F:mRNA guanylyltransferase activity"/>
    <property type="evidence" value="ECO:0007669"/>
    <property type="project" value="InterPro"/>
</dbReference>
<dbReference type="Gene3D" id="3.90.190.10">
    <property type="entry name" value="Protein tyrosine phosphatase superfamily"/>
    <property type="match status" value="1"/>
</dbReference>
<dbReference type="InterPro" id="IPR029021">
    <property type="entry name" value="Prot-tyrosine_phosphatase-like"/>
</dbReference>
<dbReference type="EMBL" id="IACT01005041">
    <property type="protein sequence ID" value="LAC24213.1"/>
    <property type="molecule type" value="mRNA"/>
</dbReference>
<name>A0A6A7G1Z7_9CRUS</name>
<evidence type="ECO:0000259" key="1">
    <source>
        <dbReference type="PROSITE" id="PS50056"/>
    </source>
</evidence>
<dbReference type="CDD" id="cd07895">
    <property type="entry name" value="Adenylation_mRNA_capping"/>
    <property type="match status" value="1"/>
</dbReference>
<dbReference type="AlphaFoldDB" id="A0A6A7G1Z7"/>
<dbReference type="Gene3D" id="3.30.470.30">
    <property type="entry name" value="DNA ligase/mRNA capping enzyme"/>
    <property type="match status" value="1"/>
</dbReference>
<dbReference type="SUPFAM" id="SSF52799">
    <property type="entry name" value="(Phosphotyrosine protein) phosphatases II"/>
    <property type="match status" value="1"/>
</dbReference>
<proteinExistence type="evidence at transcript level"/>
<dbReference type="PANTHER" id="PTHR10367:SF17">
    <property type="entry name" value="MRNA-CAPPING ENZYME"/>
    <property type="match status" value="1"/>
</dbReference>
<dbReference type="SUPFAM" id="SSF56091">
    <property type="entry name" value="DNA ligase/mRNA capping enzyme, catalytic domain"/>
    <property type="match status" value="1"/>
</dbReference>
<reference evidence="2" key="1">
    <citation type="submission" date="2017-11" db="EMBL/GenBank/DDBJ databases">
        <title>The sensing device of the deep-sea amphipod.</title>
        <authorList>
            <person name="Kobayashi H."/>
            <person name="Nagahama T."/>
            <person name="Arai W."/>
            <person name="Sasagawa Y."/>
            <person name="Umeda M."/>
            <person name="Hayashi T."/>
            <person name="Nikaido I."/>
            <person name="Watanabe H."/>
            <person name="Oguri K."/>
            <person name="Kitazato H."/>
            <person name="Fujioka K."/>
            <person name="Kido Y."/>
            <person name="Takami H."/>
        </authorList>
    </citation>
    <scope>NUCLEOTIDE SEQUENCE</scope>
    <source>
        <tissue evidence="2">Whole body</tissue>
    </source>
</reference>